<reference evidence="1 2" key="1">
    <citation type="submission" date="2016-10" db="EMBL/GenBank/DDBJ databases">
        <authorList>
            <person name="de Groot N.N."/>
        </authorList>
    </citation>
    <scope>NUCLEOTIDE SEQUENCE [LARGE SCALE GENOMIC DNA]</scope>
    <source>
        <strain evidence="1 2">CGMCC 1.12333</strain>
    </source>
</reference>
<dbReference type="OrthoDB" id="1098521at2"/>
<organism evidence="1 2">
    <name type="scientific">Pustulibacterium marinum</name>
    <dbReference type="NCBI Taxonomy" id="1224947"/>
    <lineage>
        <taxon>Bacteria</taxon>
        <taxon>Pseudomonadati</taxon>
        <taxon>Bacteroidota</taxon>
        <taxon>Flavobacteriia</taxon>
        <taxon>Flavobacteriales</taxon>
        <taxon>Flavobacteriaceae</taxon>
        <taxon>Pustulibacterium</taxon>
    </lineage>
</organism>
<gene>
    <name evidence="1" type="ORF">SAMN05216480_10765</name>
</gene>
<protein>
    <submittedName>
        <fullName evidence="1">Uncharacterized protein</fullName>
    </submittedName>
</protein>
<dbReference type="STRING" id="1224947.SAMN05216480_10765"/>
<evidence type="ECO:0000313" key="2">
    <source>
        <dbReference type="Proteomes" id="UP000199138"/>
    </source>
</evidence>
<dbReference type="Proteomes" id="UP000199138">
    <property type="component" value="Unassembled WGS sequence"/>
</dbReference>
<keyword evidence="2" id="KW-1185">Reference proteome</keyword>
<dbReference type="AlphaFoldDB" id="A0A1I7H4Z8"/>
<sequence>MEFNNEKHIEKLLAKYFEATTTVAEEKELQAYFNGDDVAPHLQEYTLMFQYFAVAKEERYTGEVPVTRSTPSNMLSYKKWISVAAVAVLSFGIYFTVNNQQTNSGSEMTIAEQQEAEKAYQQTKEAFKLLAMNLEKGKEQMSYLKEFEETKEKVFNK</sequence>
<evidence type="ECO:0000313" key="1">
    <source>
        <dbReference type="EMBL" id="SFU55763.1"/>
    </source>
</evidence>
<dbReference type="EMBL" id="FPBK01000007">
    <property type="protein sequence ID" value="SFU55763.1"/>
    <property type="molecule type" value="Genomic_DNA"/>
</dbReference>
<name>A0A1I7H4Z8_9FLAO</name>
<dbReference type="RefSeq" id="WP_093025131.1">
    <property type="nucleotide sequence ID" value="NZ_FPBK01000007.1"/>
</dbReference>
<proteinExistence type="predicted"/>
<accession>A0A1I7H4Z8</accession>